<reference evidence="3" key="2">
    <citation type="journal article" date="2019" name="Int. J. Syst. Evol. Microbiol.">
        <title>The Global Catalogue of Microorganisms (GCM) 10K type strain sequencing project: providing services to taxonomists for standard genome sequencing and annotation.</title>
        <authorList>
            <consortium name="The Broad Institute Genomics Platform"/>
            <consortium name="The Broad Institute Genome Sequencing Center for Infectious Disease"/>
            <person name="Wu L."/>
            <person name="Ma J."/>
        </authorList>
    </citation>
    <scope>NUCLEOTIDE SEQUENCE [LARGE SCALE GENOMIC DNA]</scope>
    <source>
        <strain evidence="3">JCM 17810</strain>
    </source>
</reference>
<proteinExistence type="predicted"/>
<reference evidence="2" key="1">
    <citation type="journal article" date="2014" name="Int. J. Syst. Evol. Microbiol.">
        <title>Complete genome of a new Firmicutes species belonging to the dominant human colonic microbiota ('Ruminococcus bicirculans') reveals two chromosomes and a selective capacity to utilize plant glucans.</title>
        <authorList>
            <consortium name="NISC Comparative Sequencing Program"/>
            <person name="Wegmann U."/>
            <person name="Louis P."/>
            <person name="Goesmann A."/>
            <person name="Henrissat B."/>
            <person name="Duncan S.H."/>
            <person name="Flint H.J."/>
        </authorList>
    </citation>
    <scope>NUCLEOTIDE SEQUENCE</scope>
    <source>
        <strain evidence="2">JCM 17810</strain>
    </source>
</reference>
<gene>
    <name evidence="1" type="ORF">GCM10023169_05050</name>
    <name evidence="2" type="ORF">GCM10023169_12660</name>
</gene>
<comment type="caution">
    <text evidence="2">The sequence shown here is derived from an EMBL/GenBank/DDBJ whole genome shotgun (WGS) entry which is preliminary data.</text>
</comment>
<reference evidence="2" key="3">
    <citation type="submission" date="2023-12" db="EMBL/GenBank/DDBJ databases">
        <authorList>
            <person name="Sun Q."/>
            <person name="Inoue M."/>
        </authorList>
    </citation>
    <scope>NUCLEOTIDE SEQUENCE</scope>
    <source>
        <strain evidence="2">JCM 17810</strain>
    </source>
</reference>
<evidence type="ECO:0000313" key="3">
    <source>
        <dbReference type="Proteomes" id="UP001500622"/>
    </source>
</evidence>
<organism evidence="2 3">
    <name type="scientific">Georgenia halophila</name>
    <dbReference type="NCBI Taxonomy" id="620889"/>
    <lineage>
        <taxon>Bacteria</taxon>
        <taxon>Bacillati</taxon>
        <taxon>Actinomycetota</taxon>
        <taxon>Actinomycetes</taxon>
        <taxon>Micrococcales</taxon>
        <taxon>Bogoriellaceae</taxon>
        <taxon>Georgenia</taxon>
    </lineage>
</organism>
<name>A0ABP8L1N5_9MICO</name>
<dbReference type="EMBL" id="BAABGN010000004">
    <property type="protein sequence ID" value="GAA4420608.1"/>
    <property type="molecule type" value="Genomic_DNA"/>
</dbReference>
<dbReference type="RefSeq" id="WP_345214914.1">
    <property type="nucleotide sequence ID" value="NZ_BAABGN010000002.1"/>
</dbReference>
<evidence type="ECO:0000313" key="2">
    <source>
        <dbReference type="EMBL" id="GAA4420608.1"/>
    </source>
</evidence>
<keyword evidence="3" id="KW-1185">Reference proteome</keyword>
<dbReference type="Proteomes" id="UP001500622">
    <property type="component" value="Unassembled WGS sequence"/>
</dbReference>
<dbReference type="EMBL" id="BAABGN010000002">
    <property type="protein sequence ID" value="GAA4417021.1"/>
    <property type="molecule type" value="Genomic_DNA"/>
</dbReference>
<evidence type="ECO:0000313" key="1">
    <source>
        <dbReference type="EMBL" id="GAA4417021.1"/>
    </source>
</evidence>
<accession>A0ABP8L1N5</accession>
<protein>
    <submittedName>
        <fullName evidence="2">Uncharacterized protein</fullName>
    </submittedName>
</protein>
<sequence length="62" mass="6930">MTGTATERVWGPDEWWDLREVPRDVGPAVGLPVRSLESVRSVSPGDAPVEVEPMVAMRSRRR</sequence>